<dbReference type="SUPFAM" id="SSF56801">
    <property type="entry name" value="Acetyl-CoA synthetase-like"/>
    <property type="match status" value="1"/>
</dbReference>
<comment type="caution">
    <text evidence="2">The sequence shown here is derived from an EMBL/GenBank/DDBJ whole genome shotgun (WGS) entry which is preliminary data.</text>
</comment>
<dbReference type="InterPro" id="IPR042099">
    <property type="entry name" value="ANL_N_sf"/>
</dbReference>
<dbReference type="AlphaFoldDB" id="A0A4V3F6E0"/>
<organism evidence="2 3">
    <name type="scientific">Panacagrimonas perspica</name>
    <dbReference type="NCBI Taxonomy" id="381431"/>
    <lineage>
        <taxon>Bacteria</taxon>
        <taxon>Pseudomonadati</taxon>
        <taxon>Pseudomonadota</taxon>
        <taxon>Gammaproteobacteria</taxon>
        <taxon>Nevskiales</taxon>
        <taxon>Nevskiaceae</taxon>
        <taxon>Panacagrimonas</taxon>
    </lineage>
</organism>
<reference evidence="2 3" key="1">
    <citation type="submission" date="2019-03" db="EMBL/GenBank/DDBJ databases">
        <title>Genomic Encyclopedia of Type Strains, Phase IV (KMG-IV): sequencing the most valuable type-strain genomes for metagenomic binning, comparative biology and taxonomic classification.</title>
        <authorList>
            <person name="Goeker M."/>
        </authorList>
    </citation>
    <scope>NUCLEOTIDE SEQUENCE [LARGE SCALE GENOMIC DNA]</scope>
    <source>
        <strain evidence="2 3">DSM 26377</strain>
    </source>
</reference>
<name>A0A4V3F6E0_9GAMM</name>
<dbReference type="GO" id="GO:0016874">
    <property type="term" value="F:ligase activity"/>
    <property type="evidence" value="ECO:0007669"/>
    <property type="project" value="UniProtKB-KW"/>
</dbReference>
<feature type="domain" description="AMP-dependent synthetase/ligase" evidence="1">
    <location>
        <begin position="216"/>
        <end position="336"/>
    </location>
</feature>
<dbReference type="InterPro" id="IPR000873">
    <property type="entry name" value="AMP-dep_synth/lig_dom"/>
</dbReference>
<protein>
    <submittedName>
        <fullName evidence="2">Phenylacetate-CoA ligase</fullName>
    </submittedName>
</protein>
<keyword evidence="3" id="KW-1185">Reference proteome</keyword>
<dbReference type="InterPro" id="IPR053158">
    <property type="entry name" value="CapK_Type1_Caps_Biosynth"/>
</dbReference>
<dbReference type="PANTHER" id="PTHR36932:SF1">
    <property type="entry name" value="CAPSULAR POLYSACCHARIDE BIOSYNTHESIS PROTEIN"/>
    <property type="match status" value="1"/>
</dbReference>
<proteinExistence type="predicted"/>
<gene>
    <name evidence="2" type="ORF">DFR24_1720</name>
</gene>
<dbReference type="Gene3D" id="3.40.50.12780">
    <property type="entry name" value="N-terminal domain of ligase-like"/>
    <property type="match status" value="1"/>
</dbReference>
<accession>A0A4V3F6E0</accession>
<dbReference type="PANTHER" id="PTHR36932">
    <property type="entry name" value="CAPSULAR POLYSACCHARIDE BIOSYNTHESIS PROTEIN"/>
    <property type="match status" value="1"/>
</dbReference>
<evidence type="ECO:0000259" key="1">
    <source>
        <dbReference type="Pfam" id="PF00501"/>
    </source>
</evidence>
<evidence type="ECO:0000313" key="2">
    <source>
        <dbReference type="EMBL" id="TDU32326.1"/>
    </source>
</evidence>
<keyword evidence="2" id="KW-0436">Ligase</keyword>
<evidence type="ECO:0000313" key="3">
    <source>
        <dbReference type="Proteomes" id="UP000295341"/>
    </source>
</evidence>
<sequence length="461" mass="50609">MVARVSAALAPDGDGLDDDARYPTLTEAGRRMLQRLREHPAAPIYRNQSGNRLTAADLDALRKFEQATLSAPVRSTPDGEPEWLQAFVEQTFSEVPHFRALGPPPPSFEELPTTSRADLAADIARFVPDAVPIDRLINFRTTGTTGHPLLIASHPQVAARYLVFHKRALKRFGIELRHGRDQVGVVLLGMQQRCFTYVSVTPQMDESGLAKINLHPDDWRDPADRARYLDALEPEVVAGDPISFTTLLDLPVTLRPRALVSVSMALSPALRERLEHRFRCPVLDIYSMNEVGPIAVFDARAGGHVLLQPRLHVEILDPQGRALPPGERGEIVVSGGFNFCLPLLRYRTGDFGALSFEGEVPVIRGLSGRRPLRYRNVQGAWFNNIDISHALARVPMSRYAFHQAADGELQLSLAPGELDLADDACAALQPLFGAQPIAVAVLQAQDKVLQYSSALVGAEAT</sequence>
<dbReference type="EMBL" id="SOBT01000008">
    <property type="protein sequence ID" value="TDU32326.1"/>
    <property type="molecule type" value="Genomic_DNA"/>
</dbReference>
<dbReference type="Proteomes" id="UP000295341">
    <property type="component" value="Unassembled WGS sequence"/>
</dbReference>
<dbReference type="Pfam" id="PF00501">
    <property type="entry name" value="AMP-binding"/>
    <property type="match status" value="1"/>
</dbReference>